<proteinExistence type="predicted"/>
<name>A0AAN9RSX3_PHACN</name>
<dbReference type="EMBL" id="JAYMYR010000001">
    <property type="protein sequence ID" value="KAK7382596.1"/>
    <property type="molecule type" value="Genomic_DNA"/>
</dbReference>
<comment type="caution">
    <text evidence="1">The sequence shown here is derived from an EMBL/GenBank/DDBJ whole genome shotgun (WGS) entry which is preliminary data.</text>
</comment>
<organism evidence="1 2">
    <name type="scientific">Phaseolus coccineus</name>
    <name type="common">Scarlet runner bean</name>
    <name type="synonym">Phaseolus multiflorus</name>
    <dbReference type="NCBI Taxonomy" id="3886"/>
    <lineage>
        <taxon>Eukaryota</taxon>
        <taxon>Viridiplantae</taxon>
        <taxon>Streptophyta</taxon>
        <taxon>Embryophyta</taxon>
        <taxon>Tracheophyta</taxon>
        <taxon>Spermatophyta</taxon>
        <taxon>Magnoliopsida</taxon>
        <taxon>eudicotyledons</taxon>
        <taxon>Gunneridae</taxon>
        <taxon>Pentapetalae</taxon>
        <taxon>rosids</taxon>
        <taxon>fabids</taxon>
        <taxon>Fabales</taxon>
        <taxon>Fabaceae</taxon>
        <taxon>Papilionoideae</taxon>
        <taxon>50 kb inversion clade</taxon>
        <taxon>NPAAA clade</taxon>
        <taxon>indigoferoid/millettioid clade</taxon>
        <taxon>Phaseoleae</taxon>
        <taxon>Phaseolus</taxon>
    </lineage>
</organism>
<evidence type="ECO:0000313" key="1">
    <source>
        <dbReference type="EMBL" id="KAK7382596.1"/>
    </source>
</evidence>
<sequence length="129" mass="14251">MLGTLNKRDLAARAITLKAAAQAPPTEDSKLKAVAEGRKFAEERTVGKLNVLEEDRLIEQTSRKLGQALAANCLVLSRLRRWKDAAKEEADKAAELAQRVKDLHSSHHETKVLLIVKSKEALDLFAKNA</sequence>
<gene>
    <name evidence="1" type="ORF">VNO80_01518</name>
</gene>
<protein>
    <submittedName>
        <fullName evidence="1">Uncharacterized protein</fullName>
    </submittedName>
</protein>
<dbReference type="AlphaFoldDB" id="A0AAN9RSX3"/>
<reference evidence="1 2" key="1">
    <citation type="submission" date="2024-01" db="EMBL/GenBank/DDBJ databases">
        <title>The genomes of 5 underutilized Papilionoideae crops provide insights into root nodulation and disease resistanc.</title>
        <authorList>
            <person name="Jiang F."/>
        </authorList>
    </citation>
    <scope>NUCLEOTIDE SEQUENCE [LARGE SCALE GENOMIC DNA]</scope>
    <source>
        <strain evidence="1">JINMINGXINNONG_FW02</strain>
        <tissue evidence="1">Leaves</tissue>
    </source>
</reference>
<evidence type="ECO:0000313" key="2">
    <source>
        <dbReference type="Proteomes" id="UP001374584"/>
    </source>
</evidence>
<accession>A0AAN9RSX3</accession>
<keyword evidence="2" id="KW-1185">Reference proteome</keyword>
<dbReference type="Proteomes" id="UP001374584">
    <property type="component" value="Unassembled WGS sequence"/>
</dbReference>